<evidence type="ECO:0000256" key="2">
    <source>
        <dbReference type="ARBA" id="ARBA00022643"/>
    </source>
</evidence>
<sequence length="235" mass="24381">MGSPYSHPPREAERRATLAVVTAGLGEPSTSRLLADRLAHAARDQLAARGRPADVHVVELRELAGAIADHLVTGFPPARLRDALTEVATADALIAVTPVFAASYSGLFKSFFDLLEPDALHGTPVLMAATGGTARHSLALEHAVRPLFGYLRAPTVPTAVFAAPEDWGGGDRQTGELAARVERAAGELADMTAGTRGRAAGTRGRAAAAPTATDGEAPLDVVPFAEQLAALSVRN</sequence>
<dbReference type="Proteomes" id="UP000525686">
    <property type="component" value="Unassembled WGS sequence"/>
</dbReference>
<evidence type="ECO:0000256" key="3">
    <source>
        <dbReference type="ARBA" id="ARBA00023002"/>
    </source>
</evidence>
<dbReference type="Gene3D" id="3.40.50.360">
    <property type="match status" value="1"/>
</dbReference>
<dbReference type="EMBL" id="JABJWZ010000275">
    <property type="protein sequence ID" value="MBB1255973.1"/>
    <property type="molecule type" value="Genomic_DNA"/>
</dbReference>
<reference evidence="7" key="1">
    <citation type="submission" date="2020-05" db="EMBL/GenBank/DDBJ databases">
        <title>Classification of alakaliphilic streptomycetes isolated from an alkaline soil next to Lonar Crater, India and a proposal for the recognition of Streptomyces alkaliterrae sp. nov.</title>
        <authorList>
            <person name="Golinska P."/>
        </authorList>
    </citation>
    <scope>NUCLEOTIDE SEQUENCE [LARGE SCALE GENOMIC DNA]</scope>
    <source>
        <strain evidence="7">OF3</strain>
    </source>
</reference>
<dbReference type="InterPro" id="IPR051814">
    <property type="entry name" value="NAD(P)H-dep_FMN_reductase"/>
</dbReference>
<evidence type="ECO:0000313" key="6">
    <source>
        <dbReference type="EMBL" id="MBB1255973.1"/>
    </source>
</evidence>
<organism evidence="6 7">
    <name type="scientific">Streptomyces alkaliterrae</name>
    <dbReference type="NCBI Taxonomy" id="2213162"/>
    <lineage>
        <taxon>Bacteria</taxon>
        <taxon>Bacillati</taxon>
        <taxon>Actinomycetota</taxon>
        <taxon>Actinomycetes</taxon>
        <taxon>Kitasatosporales</taxon>
        <taxon>Streptomycetaceae</taxon>
        <taxon>Streptomyces</taxon>
    </lineage>
</organism>
<protein>
    <submittedName>
        <fullName evidence="6">FMN reductase</fullName>
    </submittedName>
</protein>
<dbReference type="InterPro" id="IPR029039">
    <property type="entry name" value="Flavoprotein-like_sf"/>
</dbReference>
<keyword evidence="3" id="KW-0560">Oxidoreductase</keyword>
<dbReference type="SUPFAM" id="SSF52218">
    <property type="entry name" value="Flavoproteins"/>
    <property type="match status" value="1"/>
</dbReference>
<comment type="caution">
    <text evidence="6">The sequence shown here is derived from an EMBL/GenBank/DDBJ whole genome shotgun (WGS) entry which is preliminary data.</text>
</comment>
<keyword evidence="2" id="KW-0288">FMN</keyword>
<dbReference type="RefSeq" id="WP_181355219.1">
    <property type="nucleotide sequence ID" value="NZ_JABJWZ010000275.1"/>
</dbReference>
<evidence type="ECO:0000256" key="4">
    <source>
        <dbReference type="SAM" id="MobiDB-lite"/>
    </source>
</evidence>
<dbReference type="InterPro" id="IPR023932">
    <property type="entry name" value="CE1759_FMN_reduct"/>
</dbReference>
<evidence type="ECO:0000313" key="7">
    <source>
        <dbReference type="Proteomes" id="UP000525686"/>
    </source>
</evidence>
<feature type="region of interest" description="Disordered" evidence="4">
    <location>
        <begin position="192"/>
        <end position="213"/>
    </location>
</feature>
<feature type="domain" description="NADPH-dependent FMN reductase-like" evidence="5">
    <location>
        <begin position="19"/>
        <end position="167"/>
    </location>
</feature>
<evidence type="ECO:0000256" key="1">
    <source>
        <dbReference type="ARBA" id="ARBA00022630"/>
    </source>
</evidence>
<evidence type="ECO:0000259" key="5">
    <source>
        <dbReference type="Pfam" id="PF03358"/>
    </source>
</evidence>
<dbReference type="AlphaFoldDB" id="A0A7W3ZPP9"/>
<dbReference type="InterPro" id="IPR005025">
    <property type="entry name" value="FMN_Rdtase-like_dom"/>
</dbReference>
<accession>A0A7W3ZPP9</accession>
<gene>
    <name evidence="6" type="ORF">H3146_21805</name>
</gene>
<dbReference type="Pfam" id="PF03358">
    <property type="entry name" value="FMN_red"/>
    <property type="match status" value="1"/>
</dbReference>
<dbReference type="PANTHER" id="PTHR43408">
    <property type="entry name" value="FMN REDUCTASE (NADPH)"/>
    <property type="match status" value="1"/>
</dbReference>
<dbReference type="GO" id="GO:0016491">
    <property type="term" value="F:oxidoreductase activity"/>
    <property type="evidence" value="ECO:0007669"/>
    <property type="project" value="UniProtKB-KW"/>
</dbReference>
<name>A0A7W3ZPP9_9ACTN</name>
<proteinExistence type="predicted"/>
<dbReference type="NCBIfam" id="TIGR04037">
    <property type="entry name" value="LLM_duo_CE1759"/>
    <property type="match status" value="1"/>
</dbReference>
<keyword evidence="1" id="KW-0285">Flavoprotein</keyword>
<dbReference type="PANTHER" id="PTHR43408:SF2">
    <property type="entry name" value="FMN REDUCTASE (NADPH)"/>
    <property type="match status" value="1"/>
</dbReference>